<proteinExistence type="inferred from homology"/>
<evidence type="ECO:0000256" key="8">
    <source>
        <dbReference type="SAM" id="SignalP"/>
    </source>
</evidence>
<evidence type="ECO:0000256" key="4">
    <source>
        <dbReference type="ARBA" id="ARBA00022801"/>
    </source>
</evidence>
<keyword evidence="8" id="KW-0732">Signal</keyword>
<keyword evidence="11" id="KW-1185">Reference proteome</keyword>
<feature type="active site" evidence="6">
    <location>
        <position position="154"/>
    </location>
</feature>
<dbReference type="GeneTree" id="ENSGT00950000182846"/>
<dbReference type="CDD" id="cd10282">
    <property type="entry name" value="DNase1"/>
    <property type="match status" value="1"/>
</dbReference>
<keyword evidence="2 5" id="KW-0540">Nuclease</keyword>
<dbReference type="SMART" id="SM00476">
    <property type="entry name" value="DNaseIc"/>
    <property type="match status" value="1"/>
</dbReference>
<dbReference type="Ensembl" id="ENSCLMT00005019093.1">
    <property type="protein sequence ID" value="ENSCLMP00005018083.1"/>
    <property type="gene ID" value="ENSCLMG00005009186.1"/>
</dbReference>
<feature type="active site" evidence="6">
    <location>
        <position position="99"/>
    </location>
</feature>
<dbReference type="Gene3D" id="3.60.10.10">
    <property type="entry name" value="Endonuclease/exonuclease/phosphatase"/>
    <property type="match status" value="1"/>
</dbReference>
<keyword evidence="7" id="KW-1015">Disulfide bond</keyword>
<accession>A0A8C2XKJ1</accession>
<evidence type="ECO:0000256" key="3">
    <source>
        <dbReference type="ARBA" id="ARBA00022759"/>
    </source>
</evidence>
<dbReference type="Pfam" id="PF03372">
    <property type="entry name" value="Exo_endo_phos"/>
    <property type="match status" value="1"/>
</dbReference>
<dbReference type="GO" id="GO:0005634">
    <property type="term" value="C:nucleus"/>
    <property type="evidence" value="ECO:0007669"/>
    <property type="project" value="TreeGrafter"/>
</dbReference>
<evidence type="ECO:0000313" key="10">
    <source>
        <dbReference type="Ensembl" id="ENSCLMP00005018083.1"/>
    </source>
</evidence>
<dbReference type="GO" id="GO:0070306">
    <property type="term" value="P:lens fiber cell differentiation"/>
    <property type="evidence" value="ECO:0007669"/>
    <property type="project" value="Ensembl"/>
</dbReference>
<feature type="chain" id="PRO_5034990695" description="Deoxyribonuclease" evidence="8">
    <location>
        <begin position="21"/>
        <end position="312"/>
    </location>
</feature>
<reference evidence="10" key="1">
    <citation type="submission" date="2025-08" db="UniProtKB">
        <authorList>
            <consortium name="Ensembl"/>
        </authorList>
    </citation>
    <scope>IDENTIFICATION</scope>
</reference>
<organism evidence="10 11">
    <name type="scientific">Cyclopterus lumpus</name>
    <name type="common">Lumpsucker</name>
    <dbReference type="NCBI Taxonomy" id="8103"/>
    <lineage>
        <taxon>Eukaryota</taxon>
        <taxon>Metazoa</taxon>
        <taxon>Chordata</taxon>
        <taxon>Craniata</taxon>
        <taxon>Vertebrata</taxon>
        <taxon>Euteleostomi</taxon>
        <taxon>Actinopterygii</taxon>
        <taxon>Neopterygii</taxon>
        <taxon>Teleostei</taxon>
        <taxon>Neoteleostei</taxon>
        <taxon>Acanthomorphata</taxon>
        <taxon>Eupercaria</taxon>
        <taxon>Perciformes</taxon>
        <taxon>Cottioidei</taxon>
        <taxon>Cottales</taxon>
        <taxon>Cyclopteridae</taxon>
        <taxon>Cyclopterus</taxon>
    </lineage>
</organism>
<keyword evidence="4 5" id="KW-0378">Hydrolase</keyword>
<dbReference type="InterPro" id="IPR016202">
    <property type="entry name" value="DNase_I"/>
</dbReference>
<dbReference type="PANTHER" id="PTHR11371">
    <property type="entry name" value="DEOXYRIBONUCLEASE"/>
    <property type="match status" value="1"/>
</dbReference>
<evidence type="ECO:0000313" key="11">
    <source>
        <dbReference type="Proteomes" id="UP000694565"/>
    </source>
</evidence>
<name>A0A8C2XKJ1_CYCLU</name>
<dbReference type="GO" id="GO:0006308">
    <property type="term" value="P:DNA catabolic process"/>
    <property type="evidence" value="ECO:0007669"/>
    <property type="project" value="InterPro"/>
</dbReference>
<dbReference type="InterPro" id="IPR005135">
    <property type="entry name" value="Endo/exonuclease/phosphatase"/>
</dbReference>
<comment type="similarity">
    <text evidence="1 5">Belongs to the DNase I family.</text>
</comment>
<dbReference type="PRINTS" id="PR00130">
    <property type="entry name" value="DNASEI"/>
</dbReference>
<feature type="signal peptide" evidence="8">
    <location>
        <begin position="1"/>
        <end position="20"/>
    </location>
</feature>
<sequence length="312" mass="36112">MRTAVLLFVVGLCVLNAASSLKICAFNVQSFGESKANNKKVMGILLKILSRCDLCLIQEVRDSKGTAIQALVKDLNRFDKSNSYSYVESERLGRKTYKEQYVYIYRNNVLTIKEHYQYPKLEGEGTKEVNICHKCLSGCCYFAVVKDFVLIGQHTCPRNAMKEINELYTVFKGIYKKWKNDVPSYYFVSSTYHHIHFPFWDLNAGCSYVTIKGWGAVRLRSDPKFRWLIGDEQDTTVREKTHCAYDRIIVHGREIISSIVPGSAQPFNFKNYFHLTEEEALQVSDHFPVEVDLKPNSRYLLPKRRILKVERS</sequence>
<dbReference type="AlphaFoldDB" id="A0A8C2XKJ1"/>
<keyword evidence="3 5" id="KW-0255">Endonuclease</keyword>
<feature type="domain" description="Endonuclease/exonuclease/phosphatase" evidence="9">
    <location>
        <begin position="25"/>
        <end position="286"/>
    </location>
</feature>
<dbReference type="Proteomes" id="UP000694565">
    <property type="component" value="Unplaced"/>
</dbReference>
<dbReference type="PIRSF" id="PIRSF000988">
    <property type="entry name" value="DNase_I_euk"/>
    <property type="match status" value="1"/>
</dbReference>
<dbReference type="GO" id="GO:0003677">
    <property type="term" value="F:DNA binding"/>
    <property type="evidence" value="ECO:0007669"/>
    <property type="project" value="TreeGrafter"/>
</dbReference>
<protein>
    <recommendedName>
        <fullName evidence="5">Deoxyribonuclease</fullName>
    </recommendedName>
</protein>
<dbReference type="PANTHER" id="PTHR11371:SF11">
    <property type="entry name" value="DEOXYRIBONUCLEASE"/>
    <property type="match status" value="1"/>
</dbReference>
<reference evidence="10" key="2">
    <citation type="submission" date="2025-09" db="UniProtKB">
        <authorList>
            <consortium name="Ensembl"/>
        </authorList>
    </citation>
    <scope>IDENTIFICATION</scope>
</reference>
<dbReference type="SUPFAM" id="SSF56219">
    <property type="entry name" value="DNase I-like"/>
    <property type="match status" value="1"/>
</dbReference>
<evidence type="ECO:0000256" key="1">
    <source>
        <dbReference type="ARBA" id="ARBA00007359"/>
    </source>
</evidence>
<dbReference type="GO" id="GO:0060041">
    <property type="term" value="P:retina development in camera-type eye"/>
    <property type="evidence" value="ECO:0007669"/>
    <property type="project" value="Ensembl"/>
</dbReference>
<evidence type="ECO:0000256" key="7">
    <source>
        <dbReference type="PIRSR" id="PIRSR000988-2"/>
    </source>
</evidence>
<feature type="disulfide bond" description="Essential for enzymatic activity" evidence="7">
    <location>
        <begin position="206"/>
        <end position="243"/>
    </location>
</feature>
<evidence type="ECO:0000256" key="2">
    <source>
        <dbReference type="ARBA" id="ARBA00022722"/>
    </source>
</evidence>
<evidence type="ECO:0000259" key="9">
    <source>
        <dbReference type="Pfam" id="PF03372"/>
    </source>
</evidence>
<evidence type="ECO:0000256" key="5">
    <source>
        <dbReference type="PIRNR" id="PIRNR000988"/>
    </source>
</evidence>
<dbReference type="GO" id="GO:0004530">
    <property type="term" value="F:deoxyribonuclease I activity"/>
    <property type="evidence" value="ECO:0007669"/>
    <property type="project" value="TreeGrafter"/>
</dbReference>
<dbReference type="InterPro" id="IPR036691">
    <property type="entry name" value="Endo/exonu/phosph_ase_sf"/>
</dbReference>
<evidence type="ECO:0000256" key="6">
    <source>
        <dbReference type="PIRSR" id="PIRSR000988-1"/>
    </source>
</evidence>